<name>A0ABP4SZQ7_9MICO</name>
<organism evidence="2 3">
    <name type="scientific">Microbacterium lacus</name>
    <dbReference type="NCBI Taxonomy" id="415217"/>
    <lineage>
        <taxon>Bacteria</taxon>
        <taxon>Bacillati</taxon>
        <taxon>Actinomycetota</taxon>
        <taxon>Actinomycetes</taxon>
        <taxon>Micrococcales</taxon>
        <taxon>Microbacteriaceae</taxon>
        <taxon>Microbacterium</taxon>
    </lineage>
</organism>
<proteinExistence type="predicted"/>
<feature type="transmembrane region" description="Helical" evidence="1">
    <location>
        <begin position="163"/>
        <end position="184"/>
    </location>
</feature>
<gene>
    <name evidence="2" type="ORF">GCM10009807_24670</name>
</gene>
<dbReference type="RefSeq" id="WP_344055010.1">
    <property type="nucleotide sequence ID" value="NZ_BAAAPK010000001.1"/>
</dbReference>
<dbReference type="Proteomes" id="UP001500596">
    <property type="component" value="Unassembled WGS sequence"/>
</dbReference>
<feature type="transmembrane region" description="Helical" evidence="1">
    <location>
        <begin position="59"/>
        <end position="80"/>
    </location>
</feature>
<comment type="caution">
    <text evidence="2">The sequence shown here is derived from an EMBL/GenBank/DDBJ whole genome shotgun (WGS) entry which is preliminary data.</text>
</comment>
<feature type="transmembrane region" description="Helical" evidence="1">
    <location>
        <begin position="20"/>
        <end position="39"/>
    </location>
</feature>
<dbReference type="InterPro" id="IPR018750">
    <property type="entry name" value="DUF2306_membrane"/>
</dbReference>
<evidence type="ECO:0000256" key="1">
    <source>
        <dbReference type="SAM" id="Phobius"/>
    </source>
</evidence>
<keyword evidence="1" id="KW-0812">Transmembrane</keyword>
<feature type="transmembrane region" description="Helical" evidence="1">
    <location>
        <begin position="196"/>
        <end position="213"/>
    </location>
</feature>
<evidence type="ECO:0000313" key="3">
    <source>
        <dbReference type="Proteomes" id="UP001500596"/>
    </source>
</evidence>
<keyword evidence="3" id="KW-1185">Reference proteome</keyword>
<reference evidence="3" key="1">
    <citation type="journal article" date="2019" name="Int. J. Syst. Evol. Microbiol.">
        <title>The Global Catalogue of Microorganisms (GCM) 10K type strain sequencing project: providing services to taxonomists for standard genome sequencing and annotation.</title>
        <authorList>
            <consortium name="The Broad Institute Genomics Platform"/>
            <consortium name="The Broad Institute Genome Sequencing Center for Infectious Disease"/>
            <person name="Wu L."/>
            <person name="Ma J."/>
        </authorList>
    </citation>
    <scope>NUCLEOTIDE SEQUENCE [LARGE SCALE GENOMIC DNA]</scope>
    <source>
        <strain evidence="3">JCM 15575</strain>
    </source>
</reference>
<keyword evidence="1" id="KW-1133">Transmembrane helix</keyword>
<evidence type="ECO:0000313" key="2">
    <source>
        <dbReference type="EMBL" id="GAA1679826.1"/>
    </source>
</evidence>
<dbReference type="Pfam" id="PF10067">
    <property type="entry name" value="DUF2306"/>
    <property type="match status" value="1"/>
</dbReference>
<feature type="transmembrane region" description="Helical" evidence="1">
    <location>
        <begin position="131"/>
        <end position="151"/>
    </location>
</feature>
<dbReference type="EMBL" id="BAAAPK010000001">
    <property type="protein sequence ID" value="GAA1679826.1"/>
    <property type="molecule type" value="Genomic_DNA"/>
</dbReference>
<protein>
    <submittedName>
        <fullName evidence="2">DUF2306 domain-containing protein</fullName>
    </submittedName>
</protein>
<sequence>MTRTITSPVTRPRARRSREWLIPTSLLLLSAVPVLAGALRLTSLASGGDVTPDNVRFFALPLPVILHILGATTYLVLGAFQFVPSLRQRHPRYHRLAGRVLIPAGLVGAASGLWMTAVYDLPATDGGLLPLVRWVFGLAMIAALVLGLVSVRRREFAAHRAWMIRAYAIGIAAGTQVFTTLPWMLTGGLDATSKTLAMTLGWVLNLAVAEAIIRRATPRR</sequence>
<accession>A0ABP4SZQ7</accession>
<keyword evidence="1" id="KW-0472">Membrane</keyword>
<feature type="transmembrane region" description="Helical" evidence="1">
    <location>
        <begin position="100"/>
        <end position="119"/>
    </location>
</feature>